<evidence type="ECO:0000259" key="4">
    <source>
        <dbReference type="Pfam" id="PF02769"/>
    </source>
</evidence>
<feature type="binding site" evidence="2">
    <location>
        <position position="258"/>
    </location>
    <ligand>
        <name>substrate</name>
    </ligand>
</feature>
<evidence type="ECO:0000256" key="2">
    <source>
        <dbReference type="HAMAP-Rule" id="MF_02128"/>
    </source>
</evidence>
<keyword evidence="2" id="KW-0460">Magnesium</keyword>
<feature type="binding site" evidence="2">
    <location>
        <position position="313"/>
    </location>
    <ligand>
        <name>substrate</name>
    </ligand>
</feature>
<dbReference type="PANTHER" id="PTHR30270:SF0">
    <property type="entry name" value="THIAMINE-MONOPHOSPHATE KINASE"/>
    <property type="match status" value="1"/>
</dbReference>
<evidence type="ECO:0000256" key="1">
    <source>
        <dbReference type="ARBA" id="ARBA00022977"/>
    </source>
</evidence>
<dbReference type="GO" id="GO:0000287">
    <property type="term" value="F:magnesium ion binding"/>
    <property type="evidence" value="ECO:0007669"/>
    <property type="project" value="UniProtKB-UniRule"/>
</dbReference>
<keyword evidence="6" id="KW-1185">Reference proteome</keyword>
<dbReference type="Proteomes" id="UP000201728">
    <property type="component" value="Chromosome"/>
</dbReference>
<dbReference type="Pfam" id="PF02769">
    <property type="entry name" value="AIRS_C"/>
    <property type="match status" value="1"/>
</dbReference>
<proteinExistence type="inferred from homology"/>
<feature type="binding site" evidence="2">
    <location>
        <position position="73"/>
    </location>
    <ligand>
        <name>Mg(2+)</name>
        <dbReference type="ChEBI" id="CHEBI:18420"/>
        <label>3</label>
    </ligand>
</feature>
<evidence type="ECO:0000313" key="6">
    <source>
        <dbReference type="Proteomes" id="UP000201728"/>
    </source>
</evidence>
<feature type="binding site" evidence="2">
    <location>
        <position position="43"/>
    </location>
    <ligand>
        <name>Mg(2+)</name>
        <dbReference type="ChEBI" id="CHEBI:18420"/>
        <label>4</label>
    </ligand>
</feature>
<dbReference type="EMBL" id="CP016397">
    <property type="protein sequence ID" value="ASQ45317.1"/>
    <property type="molecule type" value="Genomic_DNA"/>
</dbReference>
<dbReference type="GO" id="GO:0009030">
    <property type="term" value="F:thiamine-phosphate kinase activity"/>
    <property type="evidence" value="ECO:0007669"/>
    <property type="project" value="UniProtKB-UniRule"/>
</dbReference>
<keyword evidence="1 2" id="KW-0784">Thiamine biosynthesis</keyword>
<feature type="binding site" evidence="2">
    <location>
        <position position="211"/>
    </location>
    <ligand>
        <name>Mg(2+)</name>
        <dbReference type="ChEBI" id="CHEBI:18420"/>
        <label>5</label>
    </ligand>
</feature>
<dbReference type="CDD" id="cd02194">
    <property type="entry name" value="ThiL"/>
    <property type="match status" value="1"/>
</dbReference>
<dbReference type="PIRSF" id="PIRSF005303">
    <property type="entry name" value="Thiam_monoph_kin"/>
    <property type="match status" value="1"/>
</dbReference>
<dbReference type="GO" id="GO:0005524">
    <property type="term" value="F:ATP binding"/>
    <property type="evidence" value="ECO:0007669"/>
    <property type="project" value="UniProtKB-UniRule"/>
</dbReference>
<accession>A0A222P0E1</accession>
<dbReference type="Gene3D" id="3.90.650.10">
    <property type="entry name" value="PurM-like C-terminal domain"/>
    <property type="match status" value="1"/>
</dbReference>
<feature type="domain" description="PurM-like N-terminal" evidence="3">
    <location>
        <begin position="26"/>
        <end position="135"/>
    </location>
</feature>
<organism evidence="5 6">
    <name type="scientific">Legionella clemsonensis</name>
    <dbReference type="NCBI Taxonomy" id="1867846"/>
    <lineage>
        <taxon>Bacteria</taxon>
        <taxon>Pseudomonadati</taxon>
        <taxon>Pseudomonadota</taxon>
        <taxon>Gammaproteobacteria</taxon>
        <taxon>Legionellales</taxon>
        <taxon>Legionellaceae</taxon>
        <taxon>Legionella</taxon>
    </lineage>
</organism>
<dbReference type="InterPro" id="IPR016188">
    <property type="entry name" value="PurM-like_N"/>
</dbReference>
<dbReference type="NCBIfam" id="TIGR01379">
    <property type="entry name" value="thiL"/>
    <property type="match status" value="1"/>
</dbReference>
<protein>
    <recommendedName>
        <fullName evidence="2">Thiamine-monophosphate kinase</fullName>
        <shortName evidence="2">TMP kinase</shortName>
        <shortName evidence="2">Thiamine-phosphate kinase</shortName>
        <ecNumber evidence="2">2.7.4.16</ecNumber>
    </recommendedName>
</protein>
<feature type="binding site" evidence="2">
    <location>
        <position position="45"/>
    </location>
    <ligand>
        <name>Mg(2+)</name>
        <dbReference type="ChEBI" id="CHEBI:18420"/>
        <label>1</label>
    </ligand>
</feature>
<dbReference type="InterPro" id="IPR010918">
    <property type="entry name" value="PurM-like_C_dom"/>
</dbReference>
<dbReference type="Gene3D" id="3.30.1330.10">
    <property type="entry name" value="PurM-like, N-terminal domain"/>
    <property type="match status" value="1"/>
</dbReference>
<evidence type="ECO:0000259" key="3">
    <source>
        <dbReference type="Pfam" id="PF00586"/>
    </source>
</evidence>
<comment type="catalytic activity">
    <reaction evidence="2">
        <text>thiamine phosphate + ATP = thiamine diphosphate + ADP</text>
        <dbReference type="Rhea" id="RHEA:15913"/>
        <dbReference type="ChEBI" id="CHEBI:30616"/>
        <dbReference type="ChEBI" id="CHEBI:37575"/>
        <dbReference type="ChEBI" id="CHEBI:58937"/>
        <dbReference type="ChEBI" id="CHEBI:456216"/>
        <dbReference type="EC" id="2.7.4.16"/>
    </reaction>
</comment>
<feature type="binding site" evidence="2">
    <location>
        <position position="45"/>
    </location>
    <ligand>
        <name>Mg(2+)</name>
        <dbReference type="ChEBI" id="CHEBI:18420"/>
        <label>2</label>
    </ligand>
</feature>
<dbReference type="EC" id="2.7.4.16" evidence="2"/>
<feature type="binding site" evidence="2">
    <location>
        <position position="73"/>
    </location>
    <ligand>
        <name>Mg(2+)</name>
        <dbReference type="ChEBI" id="CHEBI:18420"/>
        <label>4</label>
    </ligand>
</feature>
<feature type="binding site" evidence="2">
    <location>
        <position position="28"/>
    </location>
    <ligand>
        <name>Mg(2+)</name>
        <dbReference type="ChEBI" id="CHEBI:18420"/>
        <label>4</label>
    </ligand>
</feature>
<comment type="pathway">
    <text evidence="2">Cofactor biosynthesis; thiamine diphosphate biosynthesis; thiamine diphosphate from thiamine phosphate: step 1/1.</text>
</comment>
<feature type="binding site" evidence="2">
    <location>
        <begin position="119"/>
        <end position="120"/>
    </location>
    <ligand>
        <name>ATP</name>
        <dbReference type="ChEBI" id="CHEBI:30616"/>
    </ligand>
</feature>
<dbReference type="OrthoDB" id="9802811at2"/>
<gene>
    <name evidence="2 5" type="primary">thiL</name>
    <name evidence="5" type="ORF">clem_03795</name>
</gene>
<dbReference type="RefSeq" id="WP_094090390.1">
    <property type="nucleotide sequence ID" value="NZ_CP016397.1"/>
</dbReference>
<dbReference type="InterPro" id="IPR006283">
    <property type="entry name" value="ThiL-like"/>
</dbReference>
<feature type="binding site" evidence="2">
    <location>
        <position position="144"/>
    </location>
    <ligand>
        <name>ATP</name>
        <dbReference type="ChEBI" id="CHEBI:30616"/>
    </ligand>
</feature>
<dbReference type="KEGG" id="lcd:clem_03795"/>
<keyword evidence="2 5" id="KW-0418">Kinase</keyword>
<comment type="similarity">
    <text evidence="2">Belongs to the thiamine-monophosphate kinase family.</text>
</comment>
<dbReference type="SUPFAM" id="SSF55326">
    <property type="entry name" value="PurM N-terminal domain-like"/>
    <property type="match status" value="1"/>
</dbReference>
<keyword evidence="2" id="KW-0067">ATP-binding</keyword>
<feature type="binding site" evidence="2">
    <location>
        <position position="208"/>
    </location>
    <ligand>
        <name>Mg(2+)</name>
        <dbReference type="ChEBI" id="CHEBI:18420"/>
        <label>3</label>
    </ligand>
</feature>
<evidence type="ECO:0000313" key="5">
    <source>
        <dbReference type="EMBL" id="ASQ45317.1"/>
    </source>
</evidence>
<feature type="binding site" evidence="2">
    <location>
        <position position="120"/>
    </location>
    <ligand>
        <name>Mg(2+)</name>
        <dbReference type="ChEBI" id="CHEBI:18420"/>
        <label>1</label>
    </ligand>
</feature>
<feature type="binding site" evidence="2">
    <location>
        <position position="210"/>
    </location>
    <ligand>
        <name>ATP</name>
        <dbReference type="ChEBI" id="CHEBI:30616"/>
    </ligand>
</feature>
<feature type="binding site" evidence="2">
    <location>
        <position position="44"/>
    </location>
    <ligand>
        <name>Mg(2+)</name>
        <dbReference type="ChEBI" id="CHEBI:18420"/>
        <label>1</label>
    </ligand>
</feature>
<dbReference type="PANTHER" id="PTHR30270">
    <property type="entry name" value="THIAMINE-MONOPHOSPHATE KINASE"/>
    <property type="match status" value="1"/>
</dbReference>
<comment type="function">
    <text evidence="2">Catalyzes the ATP-dependent phosphorylation of thiamine-monophosphate (TMP) to form thiamine-pyrophosphate (TPP), the active form of vitamin B1.</text>
</comment>
<keyword evidence="2" id="KW-0547">Nucleotide-binding</keyword>
<dbReference type="Pfam" id="PF00586">
    <property type="entry name" value="AIRS"/>
    <property type="match status" value="1"/>
</dbReference>
<dbReference type="HAMAP" id="MF_02128">
    <property type="entry name" value="TMP_kinase"/>
    <property type="match status" value="1"/>
</dbReference>
<sequence>MDEFSLIDTFFKYPTHPRDDVKYGIGDDAACVTIPAEHELLISTDTLVSEVHFLSTWDAYDIAYKAVMVNISDMAAMGAMPCWLSLGLTLPESNVTWLQRFSQGLHEALNQFNVALIGGDTTRGPLSMTLTIHGLAPRGKAVRRSGAKVGDKIYVSGELGAAALAVYFLHHKNINTEDIKVLMKKLQHPKPRVDLNGILQEYASAAIDISDGLSADLNHICVSSSVGACLIGENIPIHPLVKKYQQDEAIYFSLTGGDDYELCFTVSPVKEQQFIASLTKLGLECCFVGTIEEQKGIRITMAGKSKVFTPRGYSHF</sequence>
<dbReference type="SUPFAM" id="SSF56042">
    <property type="entry name" value="PurM C-terminal domain-like"/>
    <property type="match status" value="1"/>
</dbReference>
<dbReference type="AlphaFoldDB" id="A0A222P0E1"/>
<comment type="caution">
    <text evidence="2">Lacks conserved residue(s) required for the propagation of feature annotation.</text>
</comment>
<keyword evidence="2 5" id="KW-0808">Transferase</keyword>
<feature type="binding site" evidence="2">
    <location>
        <position position="52"/>
    </location>
    <ligand>
        <name>substrate</name>
    </ligand>
</feature>
<dbReference type="InterPro" id="IPR036921">
    <property type="entry name" value="PurM-like_N_sf"/>
</dbReference>
<dbReference type="GO" id="GO:0009228">
    <property type="term" value="P:thiamine biosynthetic process"/>
    <property type="evidence" value="ECO:0007669"/>
    <property type="project" value="UniProtKB-KW"/>
</dbReference>
<dbReference type="GO" id="GO:0009229">
    <property type="term" value="P:thiamine diphosphate biosynthetic process"/>
    <property type="evidence" value="ECO:0007669"/>
    <property type="project" value="UniProtKB-UniRule"/>
</dbReference>
<dbReference type="InterPro" id="IPR036676">
    <property type="entry name" value="PurM-like_C_sf"/>
</dbReference>
<feature type="binding site" evidence="2">
    <location>
        <position position="28"/>
    </location>
    <ligand>
        <name>Mg(2+)</name>
        <dbReference type="ChEBI" id="CHEBI:18420"/>
        <label>3</label>
    </ligand>
</feature>
<comment type="miscellaneous">
    <text evidence="2">Reaction mechanism of ThiL seems to utilize a direct, inline transfer of the gamma-phosphate of ATP to TMP rather than a phosphorylated enzyme intermediate.</text>
</comment>
<feature type="domain" description="PurM-like C-terminal" evidence="4">
    <location>
        <begin position="148"/>
        <end position="300"/>
    </location>
</feature>
<dbReference type="UniPathway" id="UPA00060">
    <property type="reaction ID" value="UER00142"/>
</dbReference>
<reference evidence="6" key="1">
    <citation type="submission" date="2016-07" db="EMBL/GenBank/DDBJ databases">
        <authorList>
            <person name="Florea S."/>
            <person name="Webb J.S."/>
            <person name="Jaromczyk J."/>
            <person name="Schardl C.L."/>
        </authorList>
    </citation>
    <scope>NUCLEOTIDE SEQUENCE [LARGE SCALE GENOMIC DNA]</scope>
    <source>
        <strain evidence="6">CDC-D5610</strain>
    </source>
</reference>
<name>A0A222P0E1_9GAMM</name>
<feature type="binding site" evidence="2">
    <location>
        <position position="73"/>
    </location>
    <ligand>
        <name>Mg(2+)</name>
        <dbReference type="ChEBI" id="CHEBI:18420"/>
        <label>2</label>
    </ligand>
</feature>
<keyword evidence="2" id="KW-0479">Metal-binding</keyword>